<dbReference type="SUPFAM" id="SSF48452">
    <property type="entry name" value="TPR-like"/>
    <property type="match status" value="1"/>
</dbReference>
<feature type="transmembrane region" description="Helical" evidence="5">
    <location>
        <begin position="36"/>
        <end position="60"/>
    </location>
</feature>
<feature type="transmembrane region" description="Helical" evidence="5">
    <location>
        <begin position="253"/>
        <end position="273"/>
    </location>
</feature>
<feature type="repeat" description="TPR" evidence="3">
    <location>
        <begin position="491"/>
        <end position="524"/>
    </location>
</feature>
<dbReference type="PROSITE" id="PS50293">
    <property type="entry name" value="TPR_REGION"/>
    <property type="match status" value="2"/>
</dbReference>
<reference evidence="7 8" key="1">
    <citation type="submission" date="2019-02" db="EMBL/GenBank/DDBJ databases">
        <title>Deep-cultivation of Planctomycetes and their phenomic and genomic characterization uncovers novel biology.</title>
        <authorList>
            <person name="Wiegand S."/>
            <person name="Jogler M."/>
            <person name="Boedeker C."/>
            <person name="Pinto D."/>
            <person name="Vollmers J."/>
            <person name="Rivas-Marin E."/>
            <person name="Kohn T."/>
            <person name="Peeters S.H."/>
            <person name="Heuer A."/>
            <person name="Rast P."/>
            <person name="Oberbeckmann S."/>
            <person name="Bunk B."/>
            <person name="Jeske O."/>
            <person name="Meyerdierks A."/>
            <person name="Storesund J.E."/>
            <person name="Kallscheuer N."/>
            <person name="Luecker S."/>
            <person name="Lage O.M."/>
            <person name="Pohl T."/>
            <person name="Merkel B.J."/>
            <person name="Hornburger P."/>
            <person name="Mueller R.-W."/>
            <person name="Bruemmer F."/>
            <person name="Labrenz M."/>
            <person name="Spormann A.M."/>
            <person name="Op den Camp H."/>
            <person name="Overmann J."/>
            <person name="Amann R."/>
            <person name="Jetten M.S.M."/>
            <person name="Mascher T."/>
            <person name="Medema M.H."/>
            <person name="Devos D.P."/>
            <person name="Kaster A.-K."/>
            <person name="Ovreas L."/>
            <person name="Rohde M."/>
            <person name="Galperin M.Y."/>
            <person name="Jogler C."/>
        </authorList>
    </citation>
    <scope>NUCLEOTIDE SEQUENCE [LARGE SCALE GENOMIC DNA]</scope>
    <source>
        <strain evidence="7 8">EC9</strain>
    </source>
</reference>
<feature type="repeat" description="TPR" evidence="3">
    <location>
        <begin position="457"/>
        <end position="490"/>
    </location>
</feature>
<feature type="transmembrane region" description="Helical" evidence="5">
    <location>
        <begin position="332"/>
        <end position="351"/>
    </location>
</feature>
<proteinExistence type="predicted"/>
<dbReference type="Proteomes" id="UP000319557">
    <property type="component" value="Chromosome"/>
</dbReference>
<keyword evidence="5" id="KW-1133">Transmembrane helix</keyword>
<keyword evidence="5" id="KW-0472">Membrane</keyword>
<dbReference type="InterPro" id="IPR011990">
    <property type="entry name" value="TPR-like_helical_dom_sf"/>
</dbReference>
<feature type="transmembrane region" description="Helical" evidence="5">
    <location>
        <begin position="416"/>
        <end position="433"/>
    </location>
</feature>
<feature type="transmembrane region" description="Helical" evidence="5">
    <location>
        <begin position="174"/>
        <end position="194"/>
    </location>
</feature>
<keyword evidence="2 3" id="KW-0802">TPR repeat</keyword>
<feature type="transmembrane region" description="Helical" evidence="5">
    <location>
        <begin position="112"/>
        <end position="133"/>
    </location>
</feature>
<evidence type="ECO:0000256" key="1">
    <source>
        <dbReference type="ARBA" id="ARBA00022737"/>
    </source>
</evidence>
<dbReference type="InterPro" id="IPR038731">
    <property type="entry name" value="RgtA/B/C-like"/>
</dbReference>
<evidence type="ECO:0000259" key="6">
    <source>
        <dbReference type="Pfam" id="PF13231"/>
    </source>
</evidence>
<evidence type="ECO:0000256" key="2">
    <source>
        <dbReference type="ARBA" id="ARBA00022803"/>
    </source>
</evidence>
<dbReference type="Pfam" id="PF14559">
    <property type="entry name" value="TPR_19"/>
    <property type="match status" value="1"/>
</dbReference>
<dbReference type="Gene3D" id="1.25.40.10">
    <property type="entry name" value="Tetratricopeptide repeat domain"/>
    <property type="match status" value="1"/>
</dbReference>
<dbReference type="Pfam" id="PF00515">
    <property type="entry name" value="TPR_1"/>
    <property type="match status" value="1"/>
</dbReference>
<dbReference type="EMBL" id="CP036261">
    <property type="protein sequence ID" value="QDS91045.1"/>
    <property type="molecule type" value="Genomic_DNA"/>
</dbReference>
<dbReference type="Pfam" id="PF13432">
    <property type="entry name" value="TPR_16"/>
    <property type="match status" value="1"/>
</dbReference>
<feature type="transmembrane region" description="Helical" evidence="5">
    <location>
        <begin position="384"/>
        <end position="404"/>
    </location>
</feature>
<name>A0A517M836_9BACT</name>
<sequence length="644" mass="72288">MPPARRKAPSIRSVKPSQTTDLQQPFDGAVSLRRPLLACWLIVAAGCLAYANSFAGVFVYDDLPTIVENMAIRSLDTAWNAQPQDIPMGLWRRPVGRWTVALNYAAGGLNPWGYHALNLGVHLIAALLLFDLIRRTLLLPKIPPQLQQAASMLALATALIWTVHPLQTESVTYIIQRLESIVGMFYLATIYCLLRGSQSCHRWSWYCIAALACWLGVATKEVMVTAPVVALLFDRIFLTDSWKQTFRDRGALHAVLIAAAIFLVWRSGYLPVAPRPPAFPSLPDPFREDRPDRWNYLLSQPGVLVHYLKLCYWPTGQCLDYMWPVADSWSKIVLPGLVIVGLLAATFVALWYRPRIGFVGLASFLVLAPTSTIIPLRLAFEHRMYLPLAGVAFLSVLACYWLMLRMKLSDSAMRRGGGILCAVVCLSLLITTINRNRVYHSMTAIYIDNVAKAPWNHLAYLNLGTAYFEQGDQQAALQMFQRAAELKPEDARPWANLGYSLQIEGETDRAIEALRRAIQINPGYLRPHRELAVLLQHKQQWPAARELFEQALKINATDPQTLNDYAIGLASNGDPAAGEAMLRRCIDYDPNRPKSHFNLAMLILRREGANDDARAHLRWALNLDPNLQQARQILQQLPSLEPSS</sequence>
<keyword evidence="8" id="KW-1185">Reference proteome</keyword>
<dbReference type="PANTHER" id="PTHR44227:SF3">
    <property type="entry name" value="PROTEIN O-MANNOSYL-TRANSFERASE TMTC4"/>
    <property type="match status" value="1"/>
</dbReference>
<evidence type="ECO:0000256" key="3">
    <source>
        <dbReference type="PROSITE-ProRule" id="PRU00339"/>
    </source>
</evidence>
<dbReference type="InterPro" id="IPR019734">
    <property type="entry name" value="TPR_rpt"/>
</dbReference>
<dbReference type="KEGG" id="ruv:EC9_52640"/>
<keyword evidence="5" id="KW-0812">Transmembrane</keyword>
<evidence type="ECO:0000313" key="7">
    <source>
        <dbReference type="EMBL" id="QDS91045.1"/>
    </source>
</evidence>
<gene>
    <name evidence="7" type="primary">yrrB_3</name>
    <name evidence="7" type="ORF">EC9_52640</name>
</gene>
<evidence type="ECO:0000256" key="5">
    <source>
        <dbReference type="SAM" id="Phobius"/>
    </source>
</evidence>
<dbReference type="PANTHER" id="PTHR44227">
    <property type="match status" value="1"/>
</dbReference>
<dbReference type="InterPro" id="IPR052346">
    <property type="entry name" value="O-mannosyl-transferase_TMTC"/>
</dbReference>
<dbReference type="SMART" id="SM00028">
    <property type="entry name" value="TPR"/>
    <property type="match status" value="5"/>
</dbReference>
<evidence type="ECO:0000313" key="8">
    <source>
        <dbReference type="Proteomes" id="UP000319557"/>
    </source>
</evidence>
<organism evidence="7 8">
    <name type="scientific">Rosistilla ulvae</name>
    <dbReference type="NCBI Taxonomy" id="1930277"/>
    <lineage>
        <taxon>Bacteria</taxon>
        <taxon>Pseudomonadati</taxon>
        <taxon>Planctomycetota</taxon>
        <taxon>Planctomycetia</taxon>
        <taxon>Pirellulales</taxon>
        <taxon>Pirellulaceae</taxon>
        <taxon>Rosistilla</taxon>
    </lineage>
</organism>
<feature type="transmembrane region" description="Helical" evidence="5">
    <location>
        <begin position="358"/>
        <end position="378"/>
    </location>
</feature>
<feature type="transmembrane region" description="Helical" evidence="5">
    <location>
        <begin position="145"/>
        <end position="162"/>
    </location>
</feature>
<accession>A0A517M836</accession>
<feature type="domain" description="Glycosyltransferase RgtA/B/C/D-like" evidence="6">
    <location>
        <begin position="94"/>
        <end position="265"/>
    </location>
</feature>
<dbReference type="Pfam" id="PF13231">
    <property type="entry name" value="PMT_2"/>
    <property type="match status" value="1"/>
</dbReference>
<dbReference type="AlphaFoldDB" id="A0A517M836"/>
<feature type="region of interest" description="Disordered" evidence="4">
    <location>
        <begin position="1"/>
        <end position="22"/>
    </location>
</feature>
<protein>
    <submittedName>
        <fullName evidence="7">TPR repeat-containing protein YrrB</fullName>
    </submittedName>
</protein>
<keyword evidence="1" id="KW-0677">Repeat</keyword>
<evidence type="ECO:0000256" key="4">
    <source>
        <dbReference type="SAM" id="MobiDB-lite"/>
    </source>
</evidence>
<dbReference type="PROSITE" id="PS50005">
    <property type="entry name" value="TPR"/>
    <property type="match status" value="2"/>
</dbReference>